<gene>
    <name evidence="7" type="ORF">DPM35_15460</name>
</gene>
<keyword evidence="5" id="KW-0560">Oxidoreductase</keyword>
<keyword evidence="3" id="KW-0285">Flavoprotein</keyword>
<dbReference type="PROSITE" id="PS51387">
    <property type="entry name" value="FAD_PCMH"/>
    <property type="match status" value="1"/>
</dbReference>
<name>A0A330GRK4_9HYPH</name>
<dbReference type="PANTHER" id="PTHR42973:SF39">
    <property type="entry name" value="FAD-BINDING PCMH-TYPE DOMAIN-CONTAINING PROTEIN"/>
    <property type="match status" value="1"/>
</dbReference>
<keyword evidence="8" id="KW-1185">Reference proteome</keyword>
<dbReference type="InterPro" id="IPR036318">
    <property type="entry name" value="FAD-bd_PCMH-like_sf"/>
</dbReference>
<dbReference type="Gene3D" id="3.30.43.10">
    <property type="entry name" value="Uridine Diphospho-n-acetylenolpyruvylglucosamine Reductase, domain 2"/>
    <property type="match status" value="1"/>
</dbReference>
<organism evidence="7 8">
    <name type="scientific">Mesorhizobium atlanticum</name>
    <dbReference type="NCBI Taxonomy" id="2233532"/>
    <lineage>
        <taxon>Bacteria</taxon>
        <taxon>Pseudomonadati</taxon>
        <taxon>Pseudomonadota</taxon>
        <taxon>Alphaproteobacteria</taxon>
        <taxon>Hyphomicrobiales</taxon>
        <taxon>Phyllobacteriaceae</taxon>
        <taxon>Mesorhizobium</taxon>
    </lineage>
</organism>
<evidence type="ECO:0000256" key="2">
    <source>
        <dbReference type="ARBA" id="ARBA00005466"/>
    </source>
</evidence>
<proteinExistence type="inferred from homology"/>
<evidence type="ECO:0000256" key="4">
    <source>
        <dbReference type="ARBA" id="ARBA00022827"/>
    </source>
</evidence>
<evidence type="ECO:0000313" key="8">
    <source>
        <dbReference type="Proteomes" id="UP000251956"/>
    </source>
</evidence>
<dbReference type="InterPro" id="IPR012951">
    <property type="entry name" value="BBE"/>
</dbReference>
<dbReference type="OrthoDB" id="9775082at2"/>
<evidence type="ECO:0000256" key="1">
    <source>
        <dbReference type="ARBA" id="ARBA00001974"/>
    </source>
</evidence>
<dbReference type="EMBL" id="QMBQ01000004">
    <property type="protein sequence ID" value="RAZ76484.1"/>
    <property type="molecule type" value="Genomic_DNA"/>
</dbReference>
<dbReference type="Pfam" id="PF01565">
    <property type="entry name" value="FAD_binding_4"/>
    <property type="match status" value="1"/>
</dbReference>
<dbReference type="GO" id="GO:0071949">
    <property type="term" value="F:FAD binding"/>
    <property type="evidence" value="ECO:0007669"/>
    <property type="project" value="InterPro"/>
</dbReference>
<sequence length="469" mass="50927">MTDEAHAKLRESLRGEVILRDDAGYDEARKVYNGMIEKRPLLIARCADIADVITAVKYARDNDLLIAVRGGGHNGAGLGICDNGLVIDLSMMKGVHVDPKTRTVRVGPGCTSGDVDHATHPFGLAVPAGIVSTTGVAGLTLGGGTGYLTRRYGLTIDNLVEADLVLADGSVVTASKAENPDLFWALRGGGGNFGVVTSFLFQAHPVNMIFGGPVFWEAKDAPAVMRTYRDYLPEAPEDLGAFVGLKTVPSTDPFPREYWGKRACAIISCYNGSEEDGRKAMAPLLDNLPPPIFNWMGVMPFPALQAMFDPLLPKGLQWYWKGDFVKSLPDEAIATHIAQAAEAPSELSLMHLYPIDGAVRRVGKNETAWNARDATWSMVIAAIDPDPAKAADLTKWAKNYWASIHPHNGEGGYVNFMMEDEGEARVQASYGANYERLSQVKRIYDPFNIFRVNQNIKPAASEMQGRTAA</sequence>
<dbReference type="PANTHER" id="PTHR42973">
    <property type="entry name" value="BINDING OXIDOREDUCTASE, PUTATIVE (AFU_ORTHOLOGUE AFUA_1G17690)-RELATED"/>
    <property type="match status" value="1"/>
</dbReference>
<dbReference type="Gene3D" id="3.40.462.20">
    <property type="match status" value="1"/>
</dbReference>
<dbReference type="InterPro" id="IPR006093">
    <property type="entry name" value="Oxy_OxRdtase_FAD_BS"/>
</dbReference>
<evidence type="ECO:0000256" key="5">
    <source>
        <dbReference type="ARBA" id="ARBA00023002"/>
    </source>
</evidence>
<dbReference type="InterPro" id="IPR016166">
    <property type="entry name" value="FAD-bd_PCMH"/>
</dbReference>
<reference evidence="7 8" key="1">
    <citation type="submission" date="2018-07" db="EMBL/GenBank/DDBJ databases">
        <title>Diversity of Mesorhizobium strains in Brazil.</title>
        <authorList>
            <person name="Helene L.C.F."/>
            <person name="Dall'Agnol R."/>
            <person name="Delamuta J.R.M."/>
            <person name="Hungria M."/>
        </authorList>
    </citation>
    <scope>NUCLEOTIDE SEQUENCE [LARGE SCALE GENOMIC DNA]</scope>
    <source>
        <strain evidence="7 8">CNPSo 3140</strain>
    </source>
</reference>
<dbReference type="InterPro" id="IPR016167">
    <property type="entry name" value="FAD-bd_PCMH_sub1"/>
</dbReference>
<dbReference type="AlphaFoldDB" id="A0A330GRK4"/>
<evidence type="ECO:0000259" key="6">
    <source>
        <dbReference type="PROSITE" id="PS51387"/>
    </source>
</evidence>
<comment type="similarity">
    <text evidence="2">Belongs to the oxygen-dependent FAD-linked oxidoreductase family.</text>
</comment>
<accession>A0A330GRK4</accession>
<dbReference type="InterPro" id="IPR006094">
    <property type="entry name" value="Oxid_FAD_bind_N"/>
</dbReference>
<dbReference type="Pfam" id="PF08031">
    <property type="entry name" value="BBE"/>
    <property type="match status" value="1"/>
</dbReference>
<dbReference type="Proteomes" id="UP000251956">
    <property type="component" value="Unassembled WGS sequence"/>
</dbReference>
<evidence type="ECO:0000256" key="3">
    <source>
        <dbReference type="ARBA" id="ARBA00022630"/>
    </source>
</evidence>
<dbReference type="Gene3D" id="3.30.465.10">
    <property type="match status" value="1"/>
</dbReference>
<feature type="domain" description="FAD-binding PCMH-type" evidence="6">
    <location>
        <begin position="35"/>
        <end position="206"/>
    </location>
</feature>
<protein>
    <submittedName>
        <fullName evidence="7">Oxidoreductase</fullName>
    </submittedName>
</protein>
<dbReference type="RefSeq" id="WP_112128131.1">
    <property type="nucleotide sequence ID" value="NZ_QMBQ01000004.1"/>
</dbReference>
<comment type="caution">
    <text evidence="7">The sequence shown here is derived from an EMBL/GenBank/DDBJ whole genome shotgun (WGS) entry which is preliminary data.</text>
</comment>
<keyword evidence="4" id="KW-0274">FAD</keyword>
<evidence type="ECO:0000313" key="7">
    <source>
        <dbReference type="EMBL" id="RAZ76484.1"/>
    </source>
</evidence>
<comment type="cofactor">
    <cofactor evidence="1">
        <name>FAD</name>
        <dbReference type="ChEBI" id="CHEBI:57692"/>
    </cofactor>
</comment>
<dbReference type="InterPro" id="IPR050416">
    <property type="entry name" value="FAD-linked_Oxidoreductase"/>
</dbReference>
<dbReference type="InterPro" id="IPR016169">
    <property type="entry name" value="FAD-bd_PCMH_sub2"/>
</dbReference>
<dbReference type="GO" id="GO:0016491">
    <property type="term" value="F:oxidoreductase activity"/>
    <property type="evidence" value="ECO:0007669"/>
    <property type="project" value="UniProtKB-KW"/>
</dbReference>
<dbReference type="SUPFAM" id="SSF56176">
    <property type="entry name" value="FAD-binding/transporter-associated domain-like"/>
    <property type="match status" value="1"/>
</dbReference>
<dbReference type="PROSITE" id="PS00862">
    <property type="entry name" value="OX2_COVAL_FAD"/>
    <property type="match status" value="1"/>
</dbReference>